<dbReference type="AlphaFoldDB" id="A0A239SCR4"/>
<dbReference type="CDD" id="cd17489">
    <property type="entry name" value="MFS_YfcJ_like"/>
    <property type="match status" value="1"/>
</dbReference>
<reference evidence="6 7" key="1">
    <citation type="submission" date="2017-06" db="EMBL/GenBank/DDBJ databases">
        <authorList>
            <consortium name="Pathogen Informatics"/>
        </authorList>
    </citation>
    <scope>NUCLEOTIDE SEQUENCE [LARGE SCALE GENOMIC DNA]</scope>
    <source>
        <strain evidence="6 7">NCTC13161</strain>
    </source>
</reference>
<feature type="transmembrane region" description="Helical" evidence="4">
    <location>
        <begin position="362"/>
        <end position="384"/>
    </location>
</feature>
<feature type="transmembrane region" description="Helical" evidence="4">
    <location>
        <begin position="303"/>
        <end position="321"/>
    </location>
</feature>
<feature type="domain" description="Major facilitator superfamily (MFS) profile" evidence="5">
    <location>
        <begin position="38"/>
        <end position="415"/>
    </location>
</feature>
<dbReference type="Proteomes" id="UP000215126">
    <property type="component" value="Chromosome 1"/>
</dbReference>
<keyword evidence="2 4" id="KW-1133">Transmembrane helix</keyword>
<dbReference type="NCBIfam" id="NF003477">
    <property type="entry name" value="PRK05122.1"/>
    <property type="match status" value="1"/>
</dbReference>
<feature type="transmembrane region" description="Helical" evidence="4">
    <location>
        <begin position="240"/>
        <end position="266"/>
    </location>
</feature>
<feature type="transmembrane region" description="Helical" evidence="4">
    <location>
        <begin position="327"/>
        <end position="350"/>
    </location>
</feature>
<evidence type="ECO:0000259" key="5">
    <source>
        <dbReference type="PROSITE" id="PS50850"/>
    </source>
</evidence>
<evidence type="ECO:0000256" key="3">
    <source>
        <dbReference type="ARBA" id="ARBA00023136"/>
    </source>
</evidence>
<dbReference type="EMBL" id="LT906435">
    <property type="protein sequence ID" value="SNU83245.1"/>
    <property type="molecule type" value="Genomic_DNA"/>
</dbReference>
<dbReference type="HAMAP" id="MF_01118">
    <property type="entry name" value="MFS_YhhS"/>
    <property type="match status" value="1"/>
</dbReference>
<sequence length="436" mass="44587">MLARRAGGRVLGFRRFLIPCAMPTDTRPANGQFATTLQIVSTVFFTFLCYLTIGLPLAVLPSFVHVDLAYSSVIAGLAISVQYLATLLSRPYAGRTADAWGPKRTVLCGLVACGASGLLVALGGVFSGVPWLALLALIAGRLVLGFGESWVSTGAIMWGIGQVGPSHTARVISWNGVATYGALALGAPLGVALNNAYGIKAVGAAVALAGIVGLLLARMKRATPVIHGERLAFRAVLGRVMPFGMGLALGSIGFGAISTFITLYYASHHWDNAALALTAFGLCFMGVRLLLGSSIQRFGGYRVAMASFALEAFGLIVLGIAPTGFTALLGAALAGAGFSLVFPSLGVAAVNLVPAQNRGAALGAYSVFLDVALGVTGPVAGLIVGAYGYAEVYLCAALAAIAAVLLTLWMSRNARVGQAPDTASTANKSAQTATSS</sequence>
<feature type="transmembrane region" description="Helical" evidence="4">
    <location>
        <begin position="390"/>
        <end position="409"/>
    </location>
</feature>
<dbReference type="Gene3D" id="1.20.1250.20">
    <property type="entry name" value="MFS general substrate transporter like domains"/>
    <property type="match status" value="1"/>
</dbReference>
<dbReference type="GO" id="GO:0022857">
    <property type="term" value="F:transmembrane transporter activity"/>
    <property type="evidence" value="ECO:0007669"/>
    <property type="project" value="UniProtKB-UniRule"/>
</dbReference>
<feature type="transmembrane region" description="Helical" evidence="4">
    <location>
        <begin position="172"/>
        <end position="191"/>
    </location>
</feature>
<feature type="transmembrane region" description="Helical" evidence="4">
    <location>
        <begin position="272"/>
        <end position="291"/>
    </location>
</feature>
<dbReference type="STRING" id="93222.NA29_11205"/>
<feature type="transmembrane region" description="Helical" evidence="4">
    <location>
        <begin position="197"/>
        <end position="219"/>
    </location>
</feature>
<evidence type="ECO:0000256" key="1">
    <source>
        <dbReference type="ARBA" id="ARBA00022692"/>
    </source>
</evidence>
<dbReference type="NCBIfam" id="NF009048">
    <property type="entry name" value="PRK12382.1"/>
    <property type="match status" value="1"/>
</dbReference>
<dbReference type="PANTHER" id="PTHR23531:SF1">
    <property type="entry name" value="QUINOLENE RESISTANCE PROTEIN NORA"/>
    <property type="match status" value="1"/>
</dbReference>
<keyword evidence="3 4" id="KW-0472">Membrane</keyword>
<feature type="transmembrane region" description="Helical" evidence="4">
    <location>
        <begin position="37"/>
        <end position="62"/>
    </location>
</feature>
<dbReference type="InterPro" id="IPR020846">
    <property type="entry name" value="MFS_dom"/>
</dbReference>
<keyword evidence="4" id="KW-0813">Transport</keyword>
<dbReference type="SUPFAM" id="SSF103473">
    <property type="entry name" value="MFS general substrate transporter"/>
    <property type="match status" value="1"/>
</dbReference>
<dbReference type="PANTHER" id="PTHR23531">
    <property type="entry name" value="QUINOLENE RESISTANCE PROTEIN NORA"/>
    <property type="match status" value="1"/>
</dbReference>
<keyword evidence="4" id="KW-0997">Cell inner membrane</keyword>
<dbReference type="Pfam" id="PF07690">
    <property type="entry name" value="MFS_1"/>
    <property type="match status" value="1"/>
</dbReference>
<evidence type="ECO:0000313" key="6">
    <source>
        <dbReference type="EMBL" id="SNU83245.1"/>
    </source>
</evidence>
<dbReference type="InterPro" id="IPR036259">
    <property type="entry name" value="MFS_trans_sf"/>
</dbReference>
<name>A0A239SCR4_9BURK</name>
<keyword evidence="7" id="KW-1185">Reference proteome</keyword>
<dbReference type="GO" id="GO:0005886">
    <property type="term" value="C:plasma membrane"/>
    <property type="evidence" value="ECO:0007669"/>
    <property type="project" value="UniProtKB-SubCell"/>
</dbReference>
<dbReference type="InterPro" id="IPR052714">
    <property type="entry name" value="MFS_Exporter"/>
</dbReference>
<comment type="similarity">
    <text evidence="4">Belongs to the major facilitator superfamily. YhhS family.</text>
</comment>
<proteinExistence type="inferred from homology"/>
<dbReference type="PROSITE" id="PS50850">
    <property type="entry name" value="MFS"/>
    <property type="match status" value="1"/>
</dbReference>
<keyword evidence="4" id="KW-1003">Cell membrane</keyword>
<feature type="transmembrane region" description="Helical" evidence="4">
    <location>
        <begin position="106"/>
        <end position="126"/>
    </location>
</feature>
<organism evidence="6 7">
    <name type="scientific">Pandoraea sputorum</name>
    <dbReference type="NCBI Taxonomy" id="93222"/>
    <lineage>
        <taxon>Bacteria</taxon>
        <taxon>Pseudomonadati</taxon>
        <taxon>Pseudomonadota</taxon>
        <taxon>Betaproteobacteria</taxon>
        <taxon>Burkholderiales</taxon>
        <taxon>Burkholderiaceae</taxon>
        <taxon>Pandoraea</taxon>
    </lineage>
</organism>
<gene>
    <name evidence="6" type="primary">yhhS</name>
    <name evidence="6" type="ORF">SAMEA4530655_01383</name>
</gene>
<feature type="transmembrane region" description="Helical" evidence="4">
    <location>
        <begin position="68"/>
        <end position="85"/>
    </location>
</feature>
<protein>
    <recommendedName>
        <fullName evidence="4">Uncharacterized MFS-type transporter SAMEA4530655_01383</fullName>
    </recommendedName>
</protein>
<comment type="subcellular location">
    <subcellularLocation>
        <location evidence="4">Cell inner membrane</location>
        <topology evidence="4">Multi-pass membrane protein</topology>
    </subcellularLocation>
</comment>
<evidence type="ECO:0000256" key="2">
    <source>
        <dbReference type="ARBA" id="ARBA00022989"/>
    </source>
</evidence>
<evidence type="ECO:0000313" key="7">
    <source>
        <dbReference type="Proteomes" id="UP000215126"/>
    </source>
</evidence>
<accession>A0A239SCR4</accession>
<keyword evidence="1 4" id="KW-0812">Transmembrane</keyword>
<dbReference type="InterPro" id="IPR011701">
    <property type="entry name" value="MFS"/>
</dbReference>
<feature type="transmembrane region" description="Helical" evidence="4">
    <location>
        <begin position="132"/>
        <end position="160"/>
    </location>
</feature>
<dbReference type="InterPro" id="IPR023008">
    <property type="entry name" value="MFS_YhhS-like"/>
</dbReference>
<evidence type="ECO:0000256" key="4">
    <source>
        <dbReference type="HAMAP-Rule" id="MF_01118"/>
    </source>
</evidence>